<keyword evidence="1" id="KW-0732">Signal</keyword>
<dbReference type="RefSeq" id="WP_141646524.1">
    <property type="nucleotide sequence ID" value="NZ_VIFM01000173.1"/>
</dbReference>
<keyword evidence="3" id="KW-1185">Reference proteome</keyword>
<dbReference type="GO" id="GO:0030288">
    <property type="term" value="C:outer membrane-bounded periplasmic space"/>
    <property type="evidence" value="ECO:0007669"/>
    <property type="project" value="InterPro"/>
</dbReference>
<dbReference type="AlphaFoldDB" id="A0A540WRR5"/>
<accession>A0A540WRR5</accession>
<evidence type="ECO:0000313" key="3">
    <source>
        <dbReference type="Proteomes" id="UP000315369"/>
    </source>
</evidence>
<feature type="signal peptide" evidence="1">
    <location>
        <begin position="1"/>
        <end position="19"/>
    </location>
</feature>
<feature type="chain" id="PRO_5022197997" description="FlgO domain-containing protein" evidence="1">
    <location>
        <begin position="20"/>
        <end position="478"/>
    </location>
</feature>
<comment type="caution">
    <text evidence="2">The sequence shown here is derived from an EMBL/GenBank/DDBJ whole genome shotgun (WGS) entry which is preliminary data.</text>
</comment>
<reference evidence="2 3" key="1">
    <citation type="submission" date="2019-06" db="EMBL/GenBank/DDBJ databases">
        <authorList>
            <person name="Livingstone P."/>
            <person name="Whitworth D."/>
        </authorList>
    </citation>
    <scope>NUCLEOTIDE SEQUENCE [LARGE SCALE GENOMIC DNA]</scope>
    <source>
        <strain evidence="2 3">AM401</strain>
    </source>
</reference>
<evidence type="ECO:0000313" key="2">
    <source>
        <dbReference type="EMBL" id="TQF11716.1"/>
    </source>
</evidence>
<dbReference type="SUPFAM" id="SSF52964">
    <property type="entry name" value="TolB, N-terminal domain"/>
    <property type="match status" value="1"/>
</dbReference>
<gene>
    <name evidence="2" type="ORF">FJV41_32720</name>
</gene>
<name>A0A540WRR5_9BACT</name>
<sequence>MKAPHALLLLFMCSHLAHAAAPAKPPPGPAAVMPFRNLNTDTSLDWLARGMTETLISDLRASGRIQLVEREQLDAALAELDLQERKQSTESTAVRVGRLVGARTVVLGSIQRAEQQVRINARFIDVETGVVLDTAKVTGPVDRIFSLQDQVAARLIGSPVKPRAKRPSGREAVLALETYGRALQAPTEDERAWLLRATLAGSPSFEYAREELSRLEKRLAEHALRATPGREAADAELRAMMLDPQRASEERSSAALRLLDANYIRGRWRTLVQDTERVLPLGLPLYQLRLPAETALWFRIIALGKLDQLDAARDAGDTFLRTYPQSLMADGVDSMMRASALARAANEQSHKAMIEGLATEELLFARRIEELERKGQPTVSVRMERDYNRCFKPATHHVNAQTLVACRAFYDTWGGGASAIEKTYARNAREAEIAALVRLRRYNEARERLAAYRAIDPNGEQASVARVLVVNIRASDEE</sequence>
<evidence type="ECO:0000256" key="1">
    <source>
        <dbReference type="SAM" id="SignalP"/>
    </source>
</evidence>
<dbReference type="Proteomes" id="UP000315369">
    <property type="component" value="Unassembled WGS sequence"/>
</dbReference>
<dbReference type="Gene3D" id="3.40.50.10610">
    <property type="entry name" value="ABC-type transport auxiliary lipoprotein component"/>
    <property type="match status" value="1"/>
</dbReference>
<dbReference type="Pfam" id="PF03783">
    <property type="entry name" value="CsgG"/>
    <property type="match status" value="1"/>
</dbReference>
<proteinExistence type="predicted"/>
<dbReference type="InterPro" id="IPR005534">
    <property type="entry name" value="Curli_assmbl/transp-comp_CsgG"/>
</dbReference>
<dbReference type="EMBL" id="VIFM01000173">
    <property type="protein sequence ID" value="TQF11716.1"/>
    <property type="molecule type" value="Genomic_DNA"/>
</dbReference>
<protein>
    <recommendedName>
        <fullName evidence="4">FlgO domain-containing protein</fullName>
    </recommendedName>
</protein>
<dbReference type="OrthoDB" id="5508030at2"/>
<organism evidence="2 3">
    <name type="scientific">Myxococcus llanfairpwllgwyngyllgogerychwyrndrobwllllantysiliogogogochensis</name>
    <dbReference type="NCBI Taxonomy" id="2590453"/>
    <lineage>
        <taxon>Bacteria</taxon>
        <taxon>Pseudomonadati</taxon>
        <taxon>Myxococcota</taxon>
        <taxon>Myxococcia</taxon>
        <taxon>Myxococcales</taxon>
        <taxon>Cystobacterineae</taxon>
        <taxon>Myxococcaceae</taxon>
        <taxon>Myxococcus</taxon>
    </lineage>
</organism>
<evidence type="ECO:0008006" key="4">
    <source>
        <dbReference type="Google" id="ProtNLM"/>
    </source>
</evidence>